<organism evidence="1 2">
    <name type="scientific">Meloidogyne enterolobii</name>
    <name type="common">Root-knot nematode worm</name>
    <name type="synonym">Meloidogyne mayaguensis</name>
    <dbReference type="NCBI Taxonomy" id="390850"/>
    <lineage>
        <taxon>Eukaryota</taxon>
        <taxon>Metazoa</taxon>
        <taxon>Ecdysozoa</taxon>
        <taxon>Nematoda</taxon>
        <taxon>Chromadorea</taxon>
        <taxon>Rhabditida</taxon>
        <taxon>Tylenchina</taxon>
        <taxon>Tylenchomorpha</taxon>
        <taxon>Tylenchoidea</taxon>
        <taxon>Meloidogynidae</taxon>
        <taxon>Meloidogyninae</taxon>
        <taxon>Meloidogyne</taxon>
    </lineage>
</organism>
<comment type="caution">
    <text evidence="1">The sequence shown here is derived from an EMBL/GenBank/DDBJ whole genome shotgun (WGS) entry which is preliminary data.</text>
</comment>
<reference evidence="1 2" key="1">
    <citation type="submission" date="2020-08" db="EMBL/GenBank/DDBJ databases">
        <authorList>
            <person name="Koutsovoulos G."/>
            <person name="Danchin GJ E."/>
        </authorList>
    </citation>
    <scope>NUCLEOTIDE SEQUENCE [LARGE SCALE GENOMIC DNA]</scope>
</reference>
<dbReference type="EMBL" id="CAJEWN010003485">
    <property type="protein sequence ID" value="CAD2207792.1"/>
    <property type="molecule type" value="Genomic_DNA"/>
</dbReference>
<dbReference type="Proteomes" id="UP000580250">
    <property type="component" value="Unassembled WGS sequence"/>
</dbReference>
<proteinExistence type="predicted"/>
<name>A0A6V7Y8C2_MELEN</name>
<evidence type="ECO:0000313" key="2">
    <source>
        <dbReference type="Proteomes" id="UP000580250"/>
    </source>
</evidence>
<sequence>MPLIIPELNISNLSENNDNNWADESQVDGQVRHPPMTTDEGLHTLNMLHHEGIPALEVYSDDNIISFDKWGKKFLERIKVFGVKLSEEEKLARLSLFLEDTPKESLKNCLQLKN</sequence>
<gene>
    <name evidence="1" type="ORF">MENT_LOCUS61761</name>
</gene>
<accession>A0A6V7Y8C2</accession>
<evidence type="ECO:0000313" key="1">
    <source>
        <dbReference type="EMBL" id="CAD2207792.1"/>
    </source>
</evidence>
<protein>
    <submittedName>
        <fullName evidence="1">Uncharacterized protein</fullName>
    </submittedName>
</protein>
<dbReference type="AlphaFoldDB" id="A0A6V7Y8C2"/>